<dbReference type="OrthoDB" id="3213868at2"/>
<organism evidence="1 2">
    <name type="scientific">Candidatus Frankia alpina</name>
    <dbReference type="NCBI Taxonomy" id="2699483"/>
    <lineage>
        <taxon>Bacteria</taxon>
        <taxon>Bacillati</taxon>
        <taxon>Actinomycetota</taxon>
        <taxon>Actinomycetes</taxon>
        <taxon>Frankiales</taxon>
        <taxon>Frankiaceae</taxon>
        <taxon>Frankia</taxon>
    </lineage>
</organism>
<proteinExistence type="predicted"/>
<evidence type="ECO:0000313" key="2">
    <source>
        <dbReference type="Proteomes" id="UP000305282"/>
    </source>
</evidence>
<reference evidence="1 2" key="1">
    <citation type="submission" date="2019-04" db="EMBL/GenBank/DDBJ databases">
        <title>Draft genome sequences for three unisolated Alnus-infective Frankia Sp+ strains, AgTrS, AiOr and AvVan, the first sequenced Frankia strains able to sporulate in-planta.</title>
        <authorList>
            <person name="Bethencourt L."/>
            <person name="Vautrin F."/>
            <person name="Taib N."/>
            <person name="Dubost A."/>
            <person name="Castro-Garcia L."/>
            <person name="Imbaud O."/>
            <person name="Abrouk D."/>
            <person name="Fournier P."/>
            <person name="Briolay J."/>
            <person name="Nguyen A."/>
            <person name="Normand P."/>
            <person name="Fernandez M.P."/>
            <person name="Brochier-Armanet C."/>
            <person name="Herrera-Belaroussi A."/>
        </authorList>
    </citation>
    <scope>NUCLEOTIDE SEQUENCE [LARGE SCALE GENOMIC DNA]</scope>
    <source>
        <strain evidence="1 2">AvVan</strain>
    </source>
</reference>
<gene>
    <name evidence="1" type="ORF">E7Y31_02955</name>
</gene>
<dbReference type="Proteomes" id="UP000305282">
    <property type="component" value="Unassembled WGS sequence"/>
</dbReference>
<sequence>MTTTPSLDLAGQLWAADLAYLTAATTFWATGRDLPDTDPRVAHVLDLGDRCLDLIDELEQRAGHALAIRLNDLATSPELELVPEVATAAAVLRVFASDLYIADAEALQPDRELPAVGIWADL</sequence>
<feature type="non-terminal residue" evidence="1">
    <location>
        <position position="122"/>
    </location>
</feature>
<name>A0A4S5EUS9_9ACTN</name>
<dbReference type="RefSeq" id="WP_136446809.1">
    <property type="nucleotide sequence ID" value="NZ_SSXH01000035.1"/>
</dbReference>
<comment type="caution">
    <text evidence="1">The sequence shown here is derived from an EMBL/GenBank/DDBJ whole genome shotgun (WGS) entry which is preliminary data.</text>
</comment>
<evidence type="ECO:0000313" key="1">
    <source>
        <dbReference type="EMBL" id="THJ75860.1"/>
    </source>
</evidence>
<dbReference type="EMBL" id="SSXH01000035">
    <property type="protein sequence ID" value="THJ75860.1"/>
    <property type="molecule type" value="Genomic_DNA"/>
</dbReference>
<accession>A0A4S5EUS9</accession>
<protein>
    <submittedName>
        <fullName evidence="1">Uncharacterized protein</fullName>
    </submittedName>
</protein>
<dbReference type="AlphaFoldDB" id="A0A4S5EUS9"/>
<keyword evidence="2" id="KW-1185">Reference proteome</keyword>